<feature type="domain" description="HTH araC/xylS-type" evidence="4">
    <location>
        <begin position="207"/>
        <end position="304"/>
    </location>
</feature>
<dbReference type="InterPro" id="IPR018060">
    <property type="entry name" value="HTH_AraC"/>
</dbReference>
<evidence type="ECO:0000259" key="4">
    <source>
        <dbReference type="PROSITE" id="PS01124"/>
    </source>
</evidence>
<dbReference type="Proteomes" id="UP000620064">
    <property type="component" value="Unassembled WGS sequence"/>
</dbReference>
<gene>
    <name evidence="5" type="ORF">GCM10010992_03870</name>
</gene>
<keyword evidence="2" id="KW-0238">DNA-binding</keyword>
<evidence type="ECO:0000313" key="6">
    <source>
        <dbReference type="Proteomes" id="UP000620064"/>
    </source>
</evidence>
<proteinExistence type="predicted"/>
<protein>
    <recommendedName>
        <fullName evidence="4">HTH araC/xylS-type domain-containing protein</fullName>
    </recommendedName>
</protein>
<dbReference type="Pfam" id="PF12833">
    <property type="entry name" value="HTH_18"/>
    <property type="match status" value="1"/>
</dbReference>
<accession>A0ABQ2NH24</accession>
<dbReference type="EMBL" id="BMLV01000001">
    <property type="protein sequence ID" value="GGP01848.1"/>
    <property type="molecule type" value="Genomic_DNA"/>
</dbReference>
<dbReference type="PANTHER" id="PTHR43280:SF2">
    <property type="entry name" value="HTH-TYPE TRANSCRIPTIONAL REGULATOR EXSA"/>
    <property type="match status" value="1"/>
</dbReference>
<dbReference type="SMART" id="SM00342">
    <property type="entry name" value="HTH_ARAC"/>
    <property type="match status" value="1"/>
</dbReference>
<dbReference type="InterPro" id="IPR009594">
    <property type="entry name" value="Tscrpt_reg_HTH_AraC_N"/>
</dbReference>
<dbReference type="Gene3D" id="1.10.10.60">
    <property type="entry name" value="Homeodomain-like"/>
    <property type="match status" value="2"/>
</dbReference>
<evidence type="ECO:0000256" key="3">
    <source>
        <dbReference type="ARBA" id="ARBA00023163"/>
    </source>
</evidence>
<dbReference type="InterPro" id="IPR018062">
    <property type="entry name" value="HTH_AraC-typ_CS"/>
</dbReference>
<comment type="caution">
    <text evidence="5">The sequence shown here is derived from an EMBL/GenBank/DDBJ whole genome shotgun (WGS) entry which is preliminary data.</text>
</comment>
<dbReference type="PROSITE" id="PS01124">
    <property type="entry name" value="HTH_ARAC_FAMILY_2"/>
    <property type="match status" value="1"/>
</dbReference>
<dbReference type="Pfam" id="PF06719">
    <property type="entry name" value="AraC_N"/>
    <property type="match status" value="1"/>
</dbReference>
<evidence type="ECO:0000256" key="2">
    <source>
        <dbReference type="ARBA" id="ARBA00023125"/>
    </source>
</evidence>
<dbReference type="PROSITE" id="PS00041">
    <property type="entry name" value="HTH_ARAC_FAMILY_1"/>
    <property type="match status" value="1"/>
</dbReference>
<organism evidence="5 6">
    <name type="scientific">Cloacibacterium rupense</name>
    <dbReference type="NCBI Taxonomy" id="517423"/>
    <lineage>
        <taxon>Bacteria</taxon>
        <taxon>Pseudomonadati</taxon>
        <taxon>Bacteroidota</taxon>
        <taxon>Flavobacteriia</taxon>
        <taxon>Flavobacteriales</taxon>
        <taxon>Weeksellaceae</taxon>
    </lineage>
</organism>
<name>A0ABQ2NH24_9FLAO</name>
<keyword evidence="3" id="KW-0804">Transcription</keyword>
<dbReference type="PANTHER" id="PTHR43280">
    <property type="entry name" value="ARAC-FAMILY TRANSCRIPTIONAL REGULATOR"/>
    <property type="match status" value="1"/>
</dbReference>
<reference evidence="6" key="1">
    <citation type="journal article" date="2019" name="Int. J. Syst. Evol. Microbiol.">
        <title>The Global Catalogue of Microorganisms (GCM) 10K type strain sequencing project: providing services to taxonomists for standard genome sequencing and annotation.</title>
        <authorList>
            <consortium name="The Broad Institute Genomics Platform"/>
            <consortium name="The Broad Institute Genome Sequencing Center for Infectious Disease"/>
            <person name="Wu L."/>
            <person name="Ma J."/>
        </authorList>
    </citation>
    <scope>NUCLEOTIDE SEQUENCE [LARGE SCALE GENOMIC DNA]</scope>
    <source>
        <strain evidence="6">CGMCC 1.7656</strain>
    </source>
</reference>
<evidence type="ECO:0000256" key="1">
    <source>
        <dbReference type="ARBA" id="ARBA00023015"/>
    </source>
</evidence>
<keyword evidence="6" id="KW-1185">Reference proteome</keyword>
<dbReference type="InterPro" id="IPR009057">
    <property type="entry name" value="Homeodomain-like_sf"/>
</dbReference>
<dbReference type="RefSeq" id="WP_188616390.1">
    <property type="nucleotide sequence ID" value="NZ_BMLV01000001.1"/>
</dbReference>
<sequence>MKNGKNLLYMPDLTAPEQLNNIIENKTTFTLNNCEFSLFETHKRAEDVKLKFNDLTFTAMLRGKKHMKLEDKTDYFDYFPGETVLVSQGETMVIDFPEADENPSQCIALSFSPDFVEDSLNYINSKFMKVDENSSWRISSEQFYLFNSLPLASATNNLMRIAMEDNMNKDIMADLALKELLVRLMQTQAGKLIENDFHKLKTSNRLAFIIDYIKNNLHQKLSIEHLAKLAFVSKSNFFKLFKYELGTSPNEYILLQRIKRAKELLKENYSIKEVAFATGFSDTNHLIKTFKTFEGMTPKNYQRNLFSEYKIVS</sequence>
<keyword evidence="1" id="KW-0805">Transcription regulation</keyword>
<dbReference type="SUPFAM" id="SSF46689">
    <property type="entry name" value="Homeodomain-like"/>
    <property type="match status" value="2"/>
</dbReference>
<evidence type="ECO:0000313" key="5">
    <source>
        <dbReference type="EMBL" id="GGP01848.1"/>
    </source>
</evidence>